<dbReference type="Pfam" id="PF00005">
    <property type="entry name" value="ABC_tran"/>
    <property type="match status" value="2"/>
</dbReference>
<feature type="domain" description="ABC transporter" evidence="9">
    <location>
        <begin position="18"/>
        <end position="267"/>
    </location>
</feature>
<dbReference type="Pfam" id="PF19055">
    <property type="entry name" value="ABC2_membrane_7"/>
    <property type="match status" value="2"/>
</dbReference>
<keyword evidence="2" id="KW-0813">Transport</keyword>
<dbReference type="Gene3D" id="3.40.50.300">
    <property type="entry name" value="P-loop containing nucleotide triphosphate hydrolases"/>
    <property type="match status" value="2"/>
</dbReference>
<dbReference type="InterPro" id="IPR027417">
    <property type="entry name" value="P-loop_NTPase"/>
</dbReference>
<reference evidence="10 11" key="1">
    <citation type="journal article" date="2018" name="Mol. Plant">
        <title>The genome of Artemisia annua provides insight into the evolution of Asteraceae family and artemisinin biosynthesis.</title>
        <authorList>
            <person name="Shen Q."/>
            <person name="Zhang L."/>
            <person name="Liao Z."/>
            <person name="Wang S."/>
            <person name="Yan T."/>
            <person name="Shi P."/>
            <person name="Liu M."/>
            <person name="Fu X."/>
            <person name="Pan Q."/>
            <person name="Wang Y."/>
            <person name="Lv Z."/>
            <person name="Lu X."/>
            <person name="Zhang F."/>
            <person name="Jiang W."/>
            <person name="Ma Y."/>
            <person name="Chen M."/>
            <person name="Hao X."/>
            <person name="Li L."/>
            <person name="Tang Y."/>
            <person name="Lv G."/>
            <person name="Zhou Y."/>
            <person name="Sun X."/>
            <person name="Brodelius P.E."/>
            <person name="Rose J.K.C."/>
            <person name="Tang K."/>
        </authorList>
    </citation>
    <scope>NUCLEOTIDE SEQUENCE [LARGE SCALE GENOMIC DNA]</scope>
    <source>
        <strain evidence="11">cv. Huhao1</strain>
        <tissue evidence="10">Leaf</tissue>
    </source>
</reference>
<dbReference type="InterPro" id="IPR017871">
    <property type="entry name" value="ABC_transporter-like_CS"/>
</dbReference>
<protein>
    <submittedName>
        <fullName evidence="10">AAA+ ATPase domain-containing protein</fullName>
    </submittedName>
</protein>
<dbReference type="Pfam" id="PF01061">
    <property type="entry name" value="ABC2_membrane"/>
    <property type="match status" value="1"/>
</dbReference>
<dbReference type="OrthoDB" id="66620at2759"/>
<dbReference type="SUPFAM" id="SSF52540">
    <property type="entry name" value="P-loop containing nucleoside triphosphate hydrolases"/>
    <property type="match status" value="2"/>
</dbReference>
<evidence type="ECO:0000259" key="9">
    <source>
        <dbReference type="PROSITE" id="PS50893"/>
    </source>
</evidence>
<evidence type="ECO:0000256" key="4">
    <source>
        <dbReference type="ARBA" id="ARBA00022741"/>
    </source>
</evidence>
<dbReference type="PROSITE" id="PS00211">
    <property type="entry name" value="ABC_TRANSPORTER_1"/>
    <property type="match status" value="2"/>
</dbReference>
<evidence type="ECO:0000256" key="3">
    <source>
        <dbReference type="ARBA" id="ARBA00022692"/>
    </source>
</evidence>
<keyword evidence="4" id="KW-0547">Nucleotide-binding</keyword>
<feature type="transmembrane region" description="Helical" evidence="8">
    <location>
        <begin position="711"/>
        <end position="733"/>
    </location>
</feature>
<gene>
    <name evidence="10" type="ORF">CTI12_AA061100</name>
</gene>
<keyword evidence="7 8" id="KW-0472">Membrane</keyword>
<evidence type="ECO:0000256" key="6">
    <source>
        <dbReference type="ARBA" id="ARBA00022989"/>
    </source>
</evidence>
<keyword evidence="6 8" id="KW-1133">Transmembrane helix</keyword>
<evidence type="ECO:0000256" key="1">
    <source>
        <dbReference type="ARBA" id="ARBA00004141"/>
    </source>
</evidence>
<evidence type="ECO:0000313" key="10">
    <source>
        <dbReference type="EMBL" id="PWA94190.1"/>
    </source>
</evidence>
<dbReference type="InterPro" id="IPR003593">
    <property type="entry name" value="AAA+_ATPase"/>
</dbReference>
<evidence type="ECO:0000256" key="8">
    <source>
        <dbReference type="SAM" id="Phobius"/>
    </source>
</evidence>
<keyword evidence="3 8" id="KW-0812">Transmembrane</keyword>
<dbReference type="Proteomes" id="UP000245207">
    <property type="component" value="Unassembled WGS sequence"/>
</dbReference>
<evidence type="ECO:0000256" key="7">
    <source>
        <dbReference type="ARBA" id="ARBA00023136"/>
    </source>
</evidence>
<dbReference type="GO" id="GO:0016020">
    <property type="term" value="C:membrane"/>
    <property type="evidence" value="ECO:0007669"/>
    <property type="project" value="UniProtKB-SubCell"/>
</dbReference>
<keyword evidence="11" id="KW-1185">Reference proteome</keyword>
<keyword evidence="5" id="KW-0067">ATP-binding</keyword>
<name>A0A2U1Q852_ARTAN</name>
<dbReference type="EMBL" id="PKPP01000330">
    <property type="protein sequence ID" value="PWA94190.1"/>
    <property type="molecule type" value="Genomic_DNA"/>
</dbReference>
<comment type="caution">
    <text evidence="10">The sequence shown here is derived from an EMBL/GenBank/DDBJ whole genome shotgun (WGS) entry which is preliminary data.</text>
</comment>
<accession>A0A2U1Q852</accession>
<dbReference type="STRING" id="35608.A0A2U1Q852"/>
<dbReference type="AlphaFoldDB" id="A0A2U1Q852"/>
<proteinExistence type="predicted"/>
<evidence type="ECO:0000256" key="5">
    <source>
        <dbReference type="ARBA" id="ARBA00022840"/>
    </source>
</evidence>
<dbReference type="InterPro" id="IPR043926">
    <property type="entry name" value="ABCG_dom"/>
</dbReference>
<feature type="domain" description="ABC transporter" evidence="9">
    <location>
        <begin position="395"/>
        <end position="644"/>
    </location>
</feature>
<dbReference type="InterPro" id="IPR050352">
    <property type="entry name" value="ABCG_transporters"/>
</dbReference>
<dbReference type="GO" id="GO:0140359">
    <property type="term" value="F:ABC-type transporter activity"/>
    <property type="evidence" value="ECO:0007669"/>
    <property type="project" value="InterPro"/>
</dbReference>
<dbReference type="FunFam" id="3.40.50.300:FF:001473">
    <property type="entry name" value="ATP-binding cassette transporter"/>
    <property type="match status" value="2"/>
</dbReference>
<dbReference type="PROSITE" id="PS50893">
    <property type="entry name" value="ABC_TRANSPORTER_2"/>
    <property type="match status" value="2"/>
</dbReference>
<comment type="subcellular location">
    <subcellularLocation>
        <location evidence="1">Membrane</location>
        <topology evidence="1">Multi-pass membrane protein</topology>
    </subcellularLocation>
</comment>
<dbReference type="SMART" id="SM00382">
    <property type="entry name" value="AAA"/>
    <property type="match status" value="2"/>
</dbReference>
<dbReference type="PANTHER" id="PTHR48041">
    <property type="entry name" value="ABC TRANSPORTER G FAMILY MEMBER 28"/>
    <property type="match status" value="1"/>
</dbReference>
<dbReference type="GO" id="GO:0016887">
    <property type="term" value="F:ATP hydrolysis activity"/>
    <property type="evidence" value="ECO:0007669"/>
    <property type="project" value="InterPro"/>
</dbReference>
<dbReference type="InterPro" id="IPR013525">
    <property type="entry name" value="ABC2_TM"/>
</dbReference>
<evidence type="ECO:0000256" key="2">
    <source>
        <dbReference type="ARBA" id="ARBA00022448"/>
    </source>
</evidence>
<feature type="transmembrane region" description="Helical" evidence="8">
    <location>
        <begin position="340"/>
        <end position="358"/>
    </location>
</feature>
<organism evidence="10 11">
    <name type="scientific">Artemisia annua</name>
    <name type="common">Sweet wormwood</name>
    <dbReference type="NCBI Taxonomy" id="35608"/>
    <lineage>
        <taxon>Eukaryota</taxon>
        <taxon>Viridiplantae</taxon>
        <taxon>Streptophyta</taxon>
        <taxon>Embryophyta</taxon>
        <taxon>Tracheophyta</taxon>
        <taxon>Spermatophyta</taxon>
        <taxon>Magnoliopsida</taxon>
        <taxon>eudicotyledons</taxon>
        <taxon>Gunneridae</taxon>
        <taxon>Pentapetalae</taxon>
        <taxon>asterids</taxon>
        <taxon>campanulids</taxon>
        <taxon>Asterales</taxon>
        <taxon>Asteraceae</taxon>
        <taxon>Asteroideae</taxon>
        <taxon>Anthemideae</taxon>
        <taxon>Artemisiinae</taxon>
        <taxon>Artemisia</taxon>
    </lineage>
</organism>
<dbReference type="InterPro" id="IPR003439">
    <property type="entry name" value="ABC_transporter-like_ATP-bd"/>
</dbReference>
<dbReference type="GO" id="GO:0005524">
    <property type="term" value="F:ATP binding"/>
    <property type="evidence" value="ECO:0007669"/>
    <property type="project" value="UniProtKB-KW"/>
</dbReference>
<sequence length="765" mass="83529">MEEPPQAPHSQPIKTYTLQANSISYTKSTTTIPQFYLLKSCTTTKAPISILQNITITAYPSQILAIVGPSGAGKSTLLDILAARTSPTAGTLLLNSSPLTASSYRKLSAYVPQHDTSLPVLTVYETFAFAASLLQPKNIQISHVVTSLLTELGLMHLAHTRLGHNLSGGERRRVSIGLSLLHDPGVLLLDEPTSGLDSSSAYNVMQTLKSIAITRGRTVILSIHQPSFKILSTIDRILLLSKGSVLHHGTLVSLHEYILSSGFTVPPQLNSLEYAMEILNQLQTAKLITPSPADEVTPILQAKNDAIRYRSTRVQEIVALYSRVWKIIYRTKQLLLTNTLQALVVGIVLGTIYINIGYDKSSIGKRFVHILTITKPQMEEPPQAPHSQPIKTYTLQANSISYTKSTTTIPQFYLLKSCTTTKAPISILQNITITAYPSQILAIVGPSGAGKSTLLDILAARTSPTAGTLLLNSSPLTASSYRKLSAYVPQHDTSLPVLTVYETFAFAASLLQPKNIQISHVVTSLLTELGLMHLAHTRLGHNLSGGERRRVSIGLSLLHDPGVLLLDEPTSGLDSSSAYNVMQTLKSIAITRGRTVILSIHQPSFKILSTIDRILLLSKGSVLHHGTLVSLHEYILSSGFTVPPQLNSLEYAMEILNQLQAAKLITPSPADEVTPILQAKNDVIRYRSTRVQEIVALYSRFWKIIYRTKQLLLTNTLQALVVGIVLGTIYINIGYDKSSIGKRFGLFAFTLTFLLSSTTETLPIN</sequence>
<dbReference type="PANTHER" id="PTHR48041:SF27">
    <property type="entry name" value="ABC TRANSPORTER G FAMILY MEMBER 8"/>
    <property type="match status" value="1"/>
</dbReference>
<evidence type="ECO:0000313" key="11">
    <source>
        <dbReference type="Proteomes" id="UP000245207"/>
    </source>
</evidence>